<dbReference type="Gene3D" id="3.40.50.620">
    <property type="entry name" value="HUPs"/>
    <property type="match status" value="1"/>
</dbReference>
<organism evidence="11 12">
    <name type="scientific">Steroidobacter agaridevorans</name>
    <dbReference type="NCBI Taxonomy" id="2695856"/>
    <lineage>
        <taxon>Bacteria</taxon>
        <taxon>Pseudomonadati</taxon>
        <taxon>Pseudomonadota</taxon>
        <taxon>Gammaproteobacteria</taxon>
        <taxon>Steroidobacterales</taxon>
        <taxon>Steroidobacteraceae</taxon>
        <taxon>Steroidobacter</taxon>
    </lineage>
</organism>
<evidence type="ECO:0000256" key="4">
    <source>
        <dbReference type="ARBA" id="ARBA00022741"/>
    </source>
</evidence>
<dbReference type="EMBL" id="BLJN01000004">
    <property type="protein sequence ID" value="GFE82152.1"/>
    <property type="molecule type" value="Genomic_DNA"/>
</dbReference>
<accession>A0A829YHB5</accession>
<feature type="domain" description="Asparagine synthetase" evidence="9">
    <location>
        <begin position="206"/>
        <end position="565"/>
    </location>
</feature>
<comment type="pathway">
    <text evidence="1">Amino-acid biosynthesis; L-asparagine biosynthesis; L-asparagine from L-aspartate (L-Gln route): step 1/1.</text>
</comment>
<dbReference type="EC" id="6.3.5.4" evidence="3"/>
<sequence>MHGVYSTRTAAFEISGESGKVLSPEVDVYLKGNCYLPQPEQQQVLGRIVAGGASHDAIRDLPGQFILVIHDKRNRKVAIVRDHLGQQPLYHTLEDDRLLFASSVRELRTLARRPWSFDRRGVYDYFAVKYTVPPATLFEGVSEQVPGTIVEFSDGKLQSAHSFFNRTPCTPLTDQGANQKWVAQFSAEFGKSLQTVCADADSHRFAVLSSGGMDSSMLVGAYRKLTQRRFPTIYVGCDGYKNDKAKEAEFVSRLFDTDHRNVYVSAAQFAEQLERTVEITDFPLDSPSTVLRSHLYARLGGEVDVLLSGEGADSLYTGYYIFDLVYRFYSKATARELLAVLVRLLPLSMLPGDRGRKARLVRQAMISPPDEYLLQNDILISNNAERLSGMLEAFDPGDYLPEFKRDLSGHSKADILNRILGIYRFAYLSAQVGSLAKLDDAYGLEHRHPFIHCPMIDAFNEISWDRKVGGFTRKRLVAEMAREYLPPAFFRMPKEGFGVPIAEWFRDPASLGQFVDLLNSAACRERGIFRKAYIDQLLSDYQNDRLEEPMYEQVLWPMVNFELWAKRALAIGVGVIGTVQNVLATSWNFLTLSTSVSAGML</sequence>
<dbReference type="Pfam" id="PF00733">
    <property type="entry name" value="Asn_synthase"/>
    <property type="match status" value="1"/>
</dbReference>
<keyword evidence="5 7" id="KW-0067">ATP-binding</keyword>
<dbReference type="SUPFAM" id="SSF56235">
    <property type="entry name" value="N-terminal nucleophile aminohydrolases (Ntn hydrolases)"/>
    <property type="match status" value="1"/>
</dbReference>
<comment type="caution">
    <text evidence="11">The sequence shown here is derived from an EMBL/GenBank/DDBJ whole genome shotgun (WGS) entry which is preliminary data.</text>
</comment>
<comment type="catalytic activity">
    <reaction evidence="6">
        <text>L-aspartate + L-glutamine + ATP + H2O = L-asparagine + L-glutamate + AMP + diphosphate + H(+)</text>
        <dbReference type="Rhea" id="RHEA:12228"/>
        <dbReference type="ChEBI" id="CHEBI:15377"/>
        <dbReference type="ChEBI" id="CHEBI:15378"/>
        <dbReference type="ChEBI" id="CHEBI:29985"/>
        <dbReference type="ChEBI" id="CHEBI:29991"/>
        <dbReference type="ChEBI" id="CHEBI:30616"/>
        <dbReference type="ChEBI" id="CHEBI:33019"/>
        <dbReference type="ChEBI" id="CHEBI:58048"/>
        <dbReference type="ChEBI" id="CHEBI:58359"/>
        <dbReference type="ChEBI" id="CHEBI:456215"/>
        <dbReference type="EC" id="6.3.5.4"/>
    </reaction>
</comment>
<dbReference type="PANTHER" id="PTHR43284:SF1">
    <property type="entry name" value="ASPARAGINE SYNTHETASE"/>
    <property type="match status" value="1"/>
</dbReference>
<protein>
    <recommendedName>
        <fullName evidence="3">asparagine synthase (glutamine-hydrolyzing)</fullName>
        <ecNumber evidence="3">6.3.5.4</ecNumber>
    </recommendedName>
</protein>
<evidence type="ECO:0000256" key="7">
    <source>
        <dbReference type="PIRSR" id="PIRSR001589-2"/>
    </source>
</evidence>
<dbReference type="GO" id="GO:0004066">
    <property type="term" value="F:asparagine synthase (glutamine-hydrolyzing) activity"/>
    <property type="evidence" value="ECO:0007669"/>
    <property type="project" value="UniProtKB-EC"/>
</dbReference>
<evidence type="ECO:0000256" key="3">
    <source>
        <dbReference type="ARBA" id="ARBA00012737"/>
    </source>
</evidence>
<dbReference type="Proteomes" id="UP000445000">
    <property type="component" value="Unassembled WGS sequence"/>
</dbReference>
<dbReference type="Pfam" id="PF13537">
    <property type="entry name" value="GATase_7"/>
    <property type="match status" value="1"/>
</dbReference>
<dbReference type="RefSeq" id="WP_161813823.1">
    <property type="nucleotide sequence ID" value="NZ_BLJN01000004.1"/>
</dbReference>
<dbReference type="Gene3D" id="3.60.20.10">
    <property type="entry name" value="Glutamine Phosphoribosylpyrophosphate, subunit 1, domain 1"/>
    <property type="match status" value="1"/>
</dbReference>
<dbReference type="GO" id="GO:0005524">
    <property type="term" value="F:ATP binding"/>
    <property type="evidence" value="ECO:0007669"/>
    <property type="project" value="UniProtKB-KW"/>
</dbReference>
<evidence type="ECO:0000313" key="11">
    <source>
        <dbReference type="EMBL" id="GFE82152.1"/>
    </source>
</evidence>
<evidence type="ECO:0000256" key="2">
    <source>
        <dbReference type="ARBA" id="ARBA00005752"/>
    </source>
</evidence>
<evidence type="ECO:0000259" key="9">
    <source>
        <dbReference type="Pfam" id="PF00733"/>
    </source>
</evidence>
<feature type="site" description="Important for beta-aspartyl-AMP intermediate formation" evidence="8">
    <location>
        <position position="310"/>
    </location>
</feature>
<dbReference type="SUPFAM" id="SSF52402">
    <property type="entry name" value="Adenine nucleotide alpha hydrolases-like"/>
    <property type="match status" value="1"/>
</dbReference>
<evidence type="ECO:0000256" key="5">
    <source>
        <dbReference type="ARBA" id="ARBA00022840"/>
    </source>
</evidence>
<dbReference type="PANTHER" id="PTHR43284">
    <property type="entry name" value="ASPARAGINE SYNTHETASE (GLUTAMINE-HYDROLYZING)"/>
    <property type="match status" value="1"/>
</dbReference>
<feature type="binding site" evidence="7">
    <location>
        <begin position="308"/>
        <end position="309"/>
    </location>
    <ligand>
        <name>ATP</name>
        <dbReference type="ChEBI" id="CHEBI:30616"/>
    </ligand>
</feature>
<evidence type="ECO:0000256" key="8">
    <source>
        <dbReference type="PIRSR" id="PIRSR001589-3"/>
    </source>
</evidence>
<comment type="similarity">
    <text evidence="2">Belongs to the asparagine synthetase family.</text>
</comment>
<reference evidence="12" key="1">
    <citation type="submission" date="2020-01" db="EMBL/GenBank/DDBJ databases">
        <title>'Steroidobacter agaridevorans' sp. nov., agar-degrading bacteria isolated from rhizosphere soils.</title>
        <authorList>
            <person name="Ikenaga M."/>
            <person name="Kataoka M."/>
            <person name="Murouchi A."/>
            <person name="Katsuragi S."/>
            <person name="Sakai M."/>
        </authorList>
    </citation>
    <scope>NUCLEOTIDE SEQUENCE [LARGE SCALE GENOMIC DNA]</scope>
    <source>
        <strain evidence="12">YU21-B</strain>
    </source>
</reference>
<dbReference type="InterPro" id="IPR029055">
    <property type="entry name" value="Ntn_hydrolases_N"/>
</dbReference>
<name>A0A829YHB5_9GAMM</name>
<feature type="binding site" evidence="7">
    <location>
        <position position="235"/>
    </location>
    <ligand>
        <name>ATP</name>
        <dbReference type="ChEBI" id="CHEBI:30616"/>
    </ligand>
</feature>
<dbReference type="InterPro" id="IPR014729">
    <property type="entry name" value="Rossmann-like_a/b/a_fold"/>
</dbReference>
<dbReference type="PIRSF" id="PIRSF001589">
    <property type="entry name" value="Asn_synthetase_glu-h"/>
    <property type="match status" value="1"/>
</dbReference>
<evidence type="ECO:0000259" key="10">
    <source>
        <dbReference type="Pfam" id="PF13537"/>
    </source>
</evidence>
<evidence type="ECO:0000256" key="6">
    <source>
        <dbReference type="ARBA" id="ARBA00048741"/>
    </source>
</evidence>
<evidence type="ECO:0000313" key="12">
    <source>
        <dbReference type="Proteomes" id="UP000445000"/>
    </source>
</evidence>
<proteinExistence type="inferred from homology"/>
<dbReference type="InterPro" id="IPR006426">
    <property type="entry name" value="Asn_synth_AEB"/>
</dbReference>
<evidence type="ECO:0000256" key="1">
    <source>
        <dbReference type="ARBA" id="ARBA00005187"/>
    </source>
</evidence>
<dbReference type="GO" id="GO:0005829">
    <property type="term" value="C:cytosol"/>
    <property type="evidence" value="ECO:0007669"/>
    <property type="project" value="TreeGrafter"/>
</dbReference>
<dbReference type="AlphaFoldDB" id="A0A829YHB5"/>
<feature type="domain" description="Glutamine amidotransferase type-2" evidence="10">
    <location>
        <begin position="54"/>
        <end position="107"/>
    </location>
</feature>
<gene>
    <name evidence="11" type="primary">asnB_1</name>
    <name evidence="11" type="ORF">GCM10011487_41520</name>
</gene>
<dbReference type="InterPro" id="IPR001962">
    <property type="entry name" value="Asn_synthase"/>
</dbReference>
<dbReference type="InterPro" id="IPR051786">
    <property type="entry name" value="ASN_synthetase/amidase"/>
</dbReference>
<dbReference type="InterPro" id="IPR017932">
    <property type="entry name" value="GATase_2_dom"/>
</dbReference>
<dbReference type="GO" id="GO:0006529">
    <property type="term" value="P:asparagine biosynthetic process"/>
    <property type="evidence" value="ECO:0007669"/>
    <property type="project" value="InterPro"/>
</dbReference>
<feature type="binding site" evidence="7">
    <location>
        <position position="208"/>
    </location>
    <ligand>
        <name>ATP</name>
        <dbReference type="ChEBI" id="CHEBI:30616"/>
    </ligand>
</feature>
<keyword evidence="4 7" id="KW-0547">Nucleotide-binding</keyword>
<keyword evidence="12" id="KW-1185">Reference proteome</keyword>